<accession>A0ABS5IA63</accession>
<evidence type="ECO:0000313" key="1">
    <source>
        <dbReference type="EMBL" id="MBR9971321.1"/>
    </source>
</evidence>
<dbReference type="EMBL" id="JAGTUF010000004">
    <property type="protein sequence ID" value="MBR9971321.1"/>
    <property type="molecule type" value="Genomic_DNA"/>
</dbReference>
<evidence type="ECO:0000313" key="2">
    <source>
        <dbReference type="Proteomes" id="UP000680714"/>
    </source>
</evidence>
<organism evidence="1 2">
    <name type="scientific">Magnetospirillum sulfuroxidans</name>
    <dbReference type="NCBI Taxonomy" id="611300"/>
    <lineage>
        <taxon>Bacteria</taxon>
        <taxon>Pseudomonadati</taxon>
        <taxon>Pseudomonadota</taxon>
        <taxon>Alphaproteobacteria</taxon>
        <taxon>Rhodospirillales</taxon>
        <taxon>Rhodospirillaceae</taxon>
        <taxon>Magnetospirillum</taxon>
    </lineage>
</organism>
<sequence>MSEDVRIALVAEGPTDKIVIEAALKAILPRTFVLTFLQPEATRPEMGSGWCGVLKWCDAFSRRGVASLEVDPLLFRYDMIILHIDADVAGKNYADCGLECPQLAAQSGWAVLPGPTDCPPPQNATQYLEKCLLSWLGLARRGGRTVHCIPSKAVESWLSVAVLPAGDPLLTSVECRLDLAKKLAILPKGRRVKEKSNVDYQANAPQLQGRWADIRLACSQAADFEAQVLAIPLP</sequence>
<gene>
    <name evidence="1" type="ORF">KEC16_06320</name>
</gene>
<proteinExistence type="predicted"/>
<comment type="caution">
    <text evidence="1">The sequence shown here is derived from an EMBL/GenBank/DDBJ whole genome shotgun (WGS) entry which is preliminary data.</text>
</comment>
<evidence type="ECO:0008006" key="3">
    <source>
        <dbReference type="Google" id="ProtNLM"/>
    </source>
</evidence>
<protein>
    <recommendedName>
        <fullName evidence="3">DUF4276 family protein</fullName>
    </recommendedName>
</protein>
<keyword evidence="2" id="KW-1185">Reference proteome</keyword>
<reference evidence="1 2" key="1">
    <citation type="submission" date="2021-04" db="EMBL/GenBank/DDBJ databases">
        <title>Magnetospirillum sulfuroxidans sp. nov., a facultative chemolithoautotrophic sulfur-oxidizing alphaproteobacterium isolated from freshwater sediment and proposals for Paramagetospirillum gen. nov., and Magnetospirillaceae fam. nov.</title>
        <authorList>
            <person name="Koziaeva V."/>
            <person name="Geelhoed J.S."/>
            <person name="Sorokin D.Y."/>
            <person name="Grouzdev D.S."/>
        </authorList>
    </citation>
    <scope>NUCLEOTIDE SEQUENCE [LARGE SCALE GENOMIC DNA]</scope>
    <source>
        <strain evidence="1 2">J10</strain>
    </source>
</reference>
<dbReference type="RefSeq" id="WP_211546985.1">
    <property type="nucleotide sequence ID" value="NZ_JAGTUF010000004.1"/>
</dbReference>
<dbReference type="Proteomes" id="UP000680714">
    <property type="component" value="Unassembled WGS sequence"/>
</dbReference>
<name>A0ABS5IA63_9PROT</name>